<comment type="caution">
    <text evidence="1">The sequence shown here is derived from an EMBL/GenBank/DDBJ whole genome shotgun (WGS) entry which is preliminary data.</text>
</comment>
<organism evidence="1 2">
    <name type="scientific">Folsomia candida</name>
    <name type="common">Springtail</name>
    <dbReference type="NCBI Taxonomy" id="158441"/>
    <lineage>
        <taxon>Eukaryota</taxon>
        <taxon>Metazoa</taxon>
        <taxon>Ecdysozoa</taxon>
        <taxon>Arthropoda</taxon>
        <taxon>Hexapoda</taxon>
        <taxon>Collembola</taxon>
        <taxon>Entomobryomorpha</taxon>
        <taxon>Isotomoidea</taxon>
        <taxon>Isotomidae</taxon>
        <taxon>Proisotominae</taxon>
        <taxon>Folsomia</taxon>
    </lineage>
</organism>
<dbReference type="InterPro" id="IPR022048">
    <property type="entry name" value="Envelope_fusion-like"/>
</dbReference>
<protein>
    <submittedName>
        <fullName evidence="1">Uncharacterized protein</fullName>
    </submittedName>
</protein>
<sequence>MLATDHQQVVQRVKLTNTHMTLLGQAVDEIHNTVHEDRNEIRKIANRTIVIQDEVAFLLSGMTQQTLQSLHNNAVERCLEGRLHRYFVSEATLQYQVSLLNSRLATYNYTTAIPINQTSKLYNTQGFTLCSITGEVATIIINIPIRRILPHRSYQITPVPFLHNGSVCLIEMPHKHIALKGTRIYPIRLTEDCQYGDNKLCLISTYDFFDTFNIKCLDFLSTETSITALKKHCRVVCTQYTSPIVLRTRNTTIVVTDKKEADIMCPNSTSTVELLGVGTTQLTIPCNCGISVDTSIYPPLFPCPKEEEALTSTHLIPGCTNVRKHVDEYV</sequence>
<evidence type="ECO:0000313" key="2">
    <source>
        <dbReference type="Proteomes" id="UP000198287"/>
    </source>
</evidence>
<proteinExistence type="predicted"/>
<dbReference type="EMBL" id="LNIX01000023">
    <property type="protein sequence ID" value="OXA43087.1"/>
    <property type="molecule type" value="Genomic_DNA"/>
</dbReference>
<gene>
    <name evidence="1" type="ORF">Fcan01_22010</name>
</gene>
<name>A0A226DEE9_FOLCA</name>
<reference evidence="1 2" key="1">
    <citation type="submission" date="2015-12" db="EMBL/GenBank/DDBJ databases">
        <title>The genome of Folsomia candida.</title>
        <authorList>
            <person name="Faddeeva A."/>
            <person name="Derks M.F."/>
            <person name="Anvar Y."/>
            <person name="Smit S."/>
            <person name="Van Straalen N."/>
            <person name="Roelofs D."/>
        </authorList>
    </citation>
    <scope>NUCLEOTIDE SEQUENCE [LARGE SCALE GENOMIC DNA]</scope>
    <source>
        <strain evidence="1 2">VU population</strain>
        <tissue evidence="1">Whole body</tissue>
    </source>
</reference>
<accession>A0A226DEE9</accession>
<dbReference type="Pfam" id="PF12259">
    <property type="entry name" value="Baculo_F"/>
    <property type="match status" value="1"/>
</dbReference>
<keyword evidence="2" id="KW-1185">Reference proteome</keyword>
<dbReference type="AlphaFoldDB" id="A0A226DEE9"/>
<evidence type="ECO:0000313" key="1">
    <source>
        <dbReference type="EMBL" id="OXA43087.1"/>
    </source>
</evidence>
<dbReference type="Proteomes" id="UP000198287">
    <property type="component" value="Unassembled WGS sequence"/>
</dbReference>